<dbReference type="PROSITE" id="PS51257">
    <property type="entry name" value="PROKAR_LIPOPROTEIN"/>
    <property type="match status" value="1"/>
</dbReference>
<dbReference type="InterPro" id="IPR032173">
    <property type="entry name" value="DUF5007"/>
</dbReference>
<proteinExistence type="predicted"/>
<keyword evidence="2" id="KW-1185">Reference proteome</keyword>
<accession>A0ABZ2ZC32</accession>
<dbReference type="Pfam" id="PF16398">
    <property type="entry name" value="DUF5007"/>
    <property type="match status" value="1"/>
</dbReference>
<name>A0ABZ2ZC32_9BACT</name>
<dbReference type="RefSeq" id="WP_341843688.1">
    <property type="nucleotide sequence ID" value="NZ_CP149792.1"/>
</dbReference>
<protein>
    <submittedName>
        <fullName evidence="1">DUF5007 domain-containing protein</fullName>
    </submittedName>
</protein>
<evidence type="ECO:0000313" key="1">
    <source>
        <dbReference type="EMBL" id="WZN49113.1"/>
    </source>
</evidence>
<gene>
    <name evidence="1" type="ORF">WJU22_13130</name>
</gene>
<evidence type="ECO:0000313" key="2">
    <source>
        <dbReference type="Proteomes" id="UP001449657"/>
    </source>
</evidence>
<dbReference type="Proteomes" id="UP001449657">
    <property type="component" value="Chromosome"/>
</dbReference>
<sequence>MKKLQQMKWNSCLAIPVVMVLAIACKKLPEKKDYLSQDASFNMKSVYEPILGRTALELTQFSADGSTYPLIFSIENARTKNGGHTNVPELFQKVKVQEWKRDYTGLETSLAEIEAKRVWVEAPFLEVRSGSGDIIFRNAPSTLIRSYPDSGYLFDIKVRNKGNERIIKDFWLRPIKEVPYEPYEFDVYTRERKTESRPRPSGGGANIVPYTIHPTGVSKMYFTKDSLFTDTLISVYFTKENATGHSLTFKFVDPRFNPIDPAKFSNTQWDKILHGFNRRQTAMGVTYDVAYPIPLTQLNTTWANSGKANVKFGYSRKGFGGERLDASFGLNFAIYEPGDWTITFYFRRDPIFNDD</sequence>
<dbReference type="EMBL" id="CP150096">
    <property type="protein sequence ID" value="WZN49113.1"/>
    <property type="molecule type" value="Genomic_DNA"/>
</dbReference>
<reference evidence="1 2" key="1">
    <citation type="submission" date="2024-03" db="EMBL/GenBank/DDBJ databases">
        <title>Chitinophaga caseinilytica sp. nov., a casein hydrolysing bacterium isolated from forest soil.</title>
        <authorList>
            <person name="Lee D.S."/>
            <person name="Han D.M."/>
            <person name="Baek J.H."/>
            <person name="Choi D.G."/>
            <person name="Jeon J.H."/>
            <person name="Jeon C.O."/>
        </authorList>
    </citation>
    <scope>NUCLEOTIDE SEQUENCE [LARGE SCALE GENOMIC DNA]</scope>
    <source>
        <strain evidence="1 2">KACC 19118</strain>
    </source>
</reference>
<organism evidence="1 2">
    <name type="scientific">Chitinophaga caseinilytica</name>
    <dbReference type="NCBI Taxonomy" id="2267521"/>
    <lineage>
        <taxon>Bacteria</taxon>
        <taxon>Pseudomonadati</taxon>
        <taxon>Bacteroidota</taxon>
        <taxon>Chitinophagia</taxon>
        <taxon>Chitinophagales</taxon>
        <taxon>Chitinophagaceae</taxon>
        <taxon>Chitinophaga</taxon>
    </lineage>
</organism>